<keyword evidence="2" id="KW-0472">Membrane</keyword>
<proteinExistence type="predicted"/>
<comment type="caution">
    <text evidence="3">The sequence shown here is derived from an EMBL/GenBank/DDBJ whole genome shotgun (WGS) entry which is preliminary data.</text>
</comment>
<evidence type="ECO:0000313" key="4">
    <source>
        <dbReference type="Proteomes" id="UP000185596"/>
    </source>
</evidence>
<evidence type="ECO:0000256" key="1">
    <source>
        <dbReference type="SAM" id="MobiDB-lite"/>
    </source>
</evidence>
<organism evidence="3 4">
    <name type="scientific">Actinophytocola xanthii</name>
    <dbReference type="NCBI Taxonomy" id="1912961"/>
    <lineage>
        <taxon>Bacteria</taxon>
        <taxon>Bacillati</taxon>
        <taxon>Actinomycetota</taxon>
        <taxon>Actinomycetes</taxon>
        <taxon>Pseudonocardiales</taxon>
        <taxon>Pseudonocardiaceae</taxon>
    </lineage>
</organism>
<reference evidence="3 4" key="1">
    <citation type="submission" date="2016-12" db="EMBL/GenBank/DDBJ databases">
        <title>The draft genome sequence of Actinophytocola sp. 11-183.</title>
        <authorList>
            <person name="Wang W."/>
            <person name="Yuan L."/>
        </authorList>
    </citation>
    <scope>NUCLEOTIDE SEQUENCE [LARGE SCALE GENOMIC DNA]</scope>
    <source>
        <strain evidence="3 4">11-183</strain>
    </source>
</reference>
<evidence type="ECO:0000256" key="2">
    <source>
        <dbReference type="SAM" id="Phobius"/>
    </source>
</evidence>
<accession>A0A1Q8CXD2</accession>
<sequence>MSDYRHNRAGRGQANFGHGNTNVGRDHIDGRIDNRGGHYAGRDYRQVHNHGMYAERDLHYRDGDYYDIQHSQGDPFDDIASGRGVGRLITVVGLLIALAGFGGFMYVIFRGFTADEHMFDPTSITVLEIPLMFVGFGAALVGGIIASAGGAMARASRRRHDRAAHYRRRRY</sequence>
<dbReference type="EMBL" id="MSIE01000004">
    <property type="protein sequence ID" value="OLF19018.1"/>
    <property type="molecule type" value="Genomic_DNA"/>
</dbReference>
<dbReference type="RefSeq" id="WP_075124142.1">
    <property type="nucleotide sequence ID" value="NZ_MSIE01000004.1"/>
</dbReference>
<dbReference type="STRING" id="1912961.BU204_03985"/>
<feature type="region of interest" description="Disordered" evidence="1">
    <location>
        <begin position="1"/>
        <end position="28"/>
    </location>
</feature>
<feature type="transmembrane region" description="Helical" evidence="2">
    <location>
        <begin position="88"/>
        <end position="109"/>
    </location>
</feature>
<keyword evidence="4" id="KW-1185">Reference proteome</keyword>
<keyword evidence="2" id="KW-0812">Transmembrane</keyword>
<feature type="transmembrane region" description="Helical" evidence="2">
    <location>
        <begin position="129"/>
        <end position="153"/>
    </location>
</feature>
<name>A0A1Q8CXD2_9PSEU</name>
<evidence type="ECO:0000313" key="3">
    <source>
        <dbReference type="EMBL" id="OLF19018.1"/>
    </source>
</evidence>
<dbReference type="Proteomes" id="UP000185596">
    <property type="component" value="Unassembled WGS sequence"/>
</dbReference>
<dbReference type="AlphaFoldDB" id="A0A1Q8CXD2"/>
<protein>
    <submittedName>
        <fullName evidence="3">Uncharacterized protein</fullName>
    </submittedName>
</protein>
<gene>
    <name evidence="3" type="ORF">BU204_03985</name>
</gene>
<keyword evidence="2" id="KW-1133">Transmembrane helix</keyword>